<evidence type="ECO:0000256" key="1">
    <source>
        <dbReference type="SAM" id="Phobius"/>
    </source>
</evidence>
<sequence length="88" mass="10126">MGRTTSSTQNAEYRLLIAAFIGFAFEIMFVAFGFWIADYESEDSCLPVMANFVWMTECGLFPVISFMLSKKLRKNVRSILFKKTTKEC</sequence>
<accession>A0A4U5MJT2</accession>
<evidence type="ECO:0000313" key="3">
    <source>
        <dbReference type="Proteomes" id="UP000298663"/>
    </source>
</evidence>
<dbReference type="Proteomes" id="UP000298663">
    <property type="component" value="Unassembled WGS sequence"/>
</dbReference>
<keyword evidence="1" id="KW-1133">Transmembrane helix</keyword>
<dbReference type="AlphaFoldDB" id="A0A4U5MJT2"/>
<feature type="transmembrane region" description="Helical" evidence="1">
    <location>
        <begin position="48"/>
        <end position="68"/>
    </location>
</feature>
<evidence type="ECO:0000313" key="2">
    <source>
        <dbReference type="EMBL" id="TKR69666.1"/>
    </source>
</evidence>
<organism evidence="2 3">
    <name type="scientific">Steinernema carpocapsae</name>
    <name type="common">Entomopathogenic nematode</name>
    <dbReference type="NCBI Taxonomy" id="34508"/>
    <lineage>
        <taxon>Eukaryota</taxon>
        <taxon>Metazoa</taxon>
        <taxon>Ecdysozoa</taxon>
        <taxon>Nematoda</taxon>
        <taxon>Chromadorea</taxon>
        <taxon>Rhabditida</taxon>
        <taxon>Tylenchina</taxon>
        <taxon>Panagrolaimomorpha</taxon>
        <taxon>Strongyloidoidea</taxon>
        <taxon>Steinernematidae</taxon>
        <taxon>Steinernema</taxon>
    </lineage>
</organism>
<keyword evidence="1" id="KW-0812">Transmembrane</keyword>
<comment type="caution">
    <text evidence="2">The sequence shown here is derived from an EMBL/GenBank/DDBJ whole genome shotgun (WGS) entry which is preliminary data.</text>
</comment>
<reference evidence="2 3" key="2">
    <citation type="journal article" date="2019" name="G3 (Bethesda)">
        <title>Hybrid Assembly of the Genome of the Entomopathogenic Nematode Steinernema carpocapsae Identifies the X-Chromosome.</title>
        <authorList>
            <person name="Serra L."/>
            <person name="Macchietto M."/>
            <person name="Macias-Munoz A."/>
            <person name="McGill C.J."/>
            <person name="Rodriguez I.M."/>
            <person name="Rodriguez B."/>
            <person name="Murad R."/>
            <person name="Mortazavi A."/>
        </authorList>
    </citation>
    <scope>NUCLEOTIDE SEQUENCE [LARGE SCALE GENOMIC DNA]</scope>
    <source>
        <strain evidence="2 3">ALL</strain>
    </source>
</reference>
<protein>
    <submittedName>
        <fullName evidence="2">Uncharacterized protein</fullName>
    </submittedName>
</protein>
<proteinExistence type="predicted"/>
<dbReference type="EMBL" id="AZBU02000007">
    <property type="protein sequence ID" value="TKR69666.1"/>
    <property type="molecule type" value="Genomic_DNA"/>
</dbReference>
<keyword evidence="3" id="KW-1185">Reference proteome</keyword>
<feature type="transmembrane region" description="Helical" evidence="1">
    <location>
        <begin position="12"/>
        <end position="36"/>
    </location>
</feature>
<gene>
    <name evidence="2" type="ORF">L596_021797</name>
</gene>
<name>A0A4U5MJT2_STECR</name>
<keyword evidence="1" id="KW-0472">Membrane</keyword>
<reference evidence="2 3" key="1">
    <citation type="journal article" date="2015" name="Genome Biol.">
        <title>Comparative genomics of Steinernema reveals deeply conserved gene regulatory networks.</title>
        <authorList>
            <person name="Dillman A.R."/>
            <person name="Macchietto M."/>
            <person name="Porter C.F."/>
            <person name="Rogers A."/>
            <person name="Williams B."/>
            <person name="Antoshechkin I."/>
            <person name="Lee M.M."/>
            <person name="Goodwin Z."/>
            <person name="Lu X."/>
            <person name="Lewis E.E."/>
            <person name="Goodrich-Blair H."/>
            <person name="Stock S.P."/>
            <person name="Adams B.J."/>
            <person name="Sternberg P.W."/>
            <person name="Mortazavi A."/>
        </authorList>
    </citation>
    <scope>NUCLEOTIDE SEQUENCE [LARGE SCALE GENOMIC DNA]</scope>
    <source>
        <strain evidence="2 3">ALL</strain>
    </source>
</reference>